<dbReference type="AlphaFoldDB" id="C3Z504"/>
<dbReference type="Pfam" id="PF14868">
    <property type="entry name" value="DUF4487"/>
    <property type="match status" value="2"/>
</dbReference>
<evidence type="ECO:0000256" key="1">
    <source>
        <dbReference type="SAM" id="MobiDB-lite"/>
    </source>
</evidence>
<dbReference type="PANTHER" id="PTHR16071:SF2">
    <property type="entry name" value="FIGNL1-INTERACTING REGULATOR OF RECOMBINATION AND MITOSIS"/>
    <property type="match status" value="1"/>
</dbReference>
<dbReference type="EMBL" id="GG666582">
    <property type="protein sequence ID" value="EEN52361.1"/>
    <property type="molecule type" value="Genomic_DNA"/>
</dbReference>
<dbReference type="InterPro" id="IPR016024">
    <property type="entry name" value="ARM-type_fold"/>
</dbReference>
<proteinExistence type="predicted"/>
<dbReference type="SUPFAM" id="SSF48371">
    <property type="entry name" value="ARM repeat"/>
    <property type="match status" value="1"/>
</dbReference>
<dbReference type="STRING" id="7739.C3Z504"/>
<protein>
    <submittedName>
        <fullName evidence="2">Uncharacterized protein</fullName>
    </submittedName>
</protein>
<gene>
    <name evidence="2" type="ORF">BRAFLDRAFT_121226</name>
</gene>
<feature type="non-terminal residue" evidence="2">
    <location>
        <position position="959"/>
    </location>
</feature>
<feature type="region of interest" description="Disordered" evidence="1">
    <location>
        <begin position="63"/>
        <end position="108"/>
    </location>
</feature>
<dbReference type="eggNOG" id="ENOG502QQPV">
    <property type="taxonomic scope" value="Eukaryota"/>
</dbReference>
<evidence type="ECO:0000313" key="2">
    <source>
        <dbReference type="EMBL" id="EEN52361.1"/>
    </source>
</evidence>
<feature type="region of interest" description="Disordered" evidence="1">
    <location>
        <begin position="145"/>
        <end position="169"/>
    </location>
</feature>
<reference evidence="2" key="1">
    <citation type="journal article" date="2008" name="Nature">
        <title>The amphioxus genome and the evolution of the chordate karyotype.</title>
        <authorList>
            <consortium name="US DOE Joint Genome Institute (JGI-PGF)"/>
            <person name="Putnam N.H."/>
            <person name="Butts T."/>
            <person name="Ferrier D.E.K."/>
            <person name="Furlong R.F."/>
            <person name="Hellsten U."/>
            <person name="Kawashima T."/>
            <person name="Robinson-Rechavi M."/>
            <person name="Shoguchi E."/>
            <person name="Terry A."/>
            <person name="Yu J.-K."/>
            <person name="Benito-Gutierrez E.L."/>
            <person name="Dubchak I."/>
            <person name="Garcia-Fernandez J."/>
            <person name="Gibson-Brown J.J."/>
            <person name="Grigoriev I.V."/>
            <person name="Horton A.C."/>
            <person name="de Jong P.J."/>
            <person name="Jurka J."/>
            <person name="Kapitonov V.V."/>
            <person name="Kohara Y."/>
            <person name="Kuroki Y."/>
            <person name="Lindquist E."/>
            <person name="Lucas S."/>
            <person name="Osoegawa K."/>
            <person name="Pennacchio L.A."/>
            <person name="Salamov A.A."/>
            <person name="Satou Y."/>
            <person name="Sauka-Spengler T."/>
            <person name="Schmutz J."/>
            <person name="Shin-I T."/>
            <person name="Toyoda A."/>
            <person name="Bronner-Fraser M."/>
            <person name="Fujiyama A."/>
            <person name="Holland L.Z."/>
            <person name="Holland P.W.H."/>
            <person name="Satoh N."/>
            <person name="Rokhsar D.S."/>
        </authorList>
    </citation>
    <scope>NUCLEOTIDE SEQUENCE [LARGE SCALE GENOMIC DNA]</scope>
    <source>
        <strain evidence="2">S238N-H82</strain>
        <tissue evidence="2">Testes</tissue>
    </source>
</reference>
<dbReference type="Gene3D" id="1.25.10.10">
    <property type="entry name" value="Leucine-rich Repeat Variant"/>
    <property type="match status" value="1"/>
</dbReference>
<dbReference type="InParanoid" id="C3Z504"/>
<dbReference type="PANTHER" id="PTHR16071">
    <property type="entry name" value="CHROMOSOME 1 OPEN READING FRAME 112"/>
    <property type="match status" value="1"/>
</dbReference>
<dbReference type="InterPro" id="IPR011989">
    <property type="entry name" value="ARM-like"/>
</dbReference>
<organism>
    <name type="scientific">Branchiostoma floridae</name>
    <name type="common">Florida lancelet</name>
    <name type="synonym">Amphioxus</name>
    <dbReference type="NCBI Taxonomy" id="7739"/>
    <lineage>
        <taxon>Eukaryota</taxon>
        <taxon>Metazoa</taxon>
        <taxon>Chordata</taxon>
        <taxon>Cephalochordata</taxon>
        <taxon>Leptocardii</taxon>
        <taxon>Amphioxiformes</taxon>
        <taxon>Branchiostomatidae</taxon>
        <taxon>Branchiostoma</taxon>
    </lineage>
</organism>
<name>C3Z504_BRAFL</name>
<feature type="compositionally biased region" description="Basic and acidic residues" evidence="1">
    <location>
        <begin position="73"/>
        <end position="85"/>
    </location>
</feature>
<accession>C3Z504</accession>
<dbReference type="InterPro" id="IPR027902">
    <property type="entry name" value="DUF4487"/>
</dbReference>
<sequence>MVELSAVLNATWYESLSLPVLCIGASKHCGMQHSGFSRQRRWLSSQEAGGNLKKTEHLAKHALPGTTQGHSPQEPHELQQHRNSERCPSPPPHYRRGRHTEKNPPPGIPGMECSVGHAKRELWYPGQGLAFSRSRPAVSAFNGATEQGRTHHPTLSHADCGAEGRKGAGPVLKRPRQPFEPLPAYFSAICKKFLAHVDINDVEIKVYADAMPKVCEVFDGCLTAISELLTQQSPTPSSQSSQGTRVKEGLIDHIQVIDEFLGSLEQCVVHAVRTDHPRVLDSHSLVATALHVIKGTFSHCKDSHESYGKVFPLVSESLSSLFKKAYSLQKVLMGLIDKLQLPSDSSEEDVTDMVAVCQGFHVIGCTVSGVDASLLVTTWKFLAKQLTKHKEVLKNHVDMAPLVRTLCSEVGSNCKYCVELASKDAADRQNGCGDQKLYTRTLKICRFFMQCLMCLVKDYNGYLGSCIKEIFHIILEMQSLSAPPLSSAAAEEMKATLLVGIEPMIQHLLDNRDFIQLVTARNKDLPCQHNFPLCLVQLMVMDLLPKCSGYTELTLPVYLPGVMCNGMPQRDVSLYEHVCTHLCGFAASLPARHFPVLETCLLGNVLGADLHCALAATDVWCFVARYGTAELCEQHVHLLTKLLCQLPNSCQHLQLHLLLRRLVPLMAEPHQEKFVQTYPPAQHPSLWVHLPPVAFVPKLRGKICAEGVRYATPVCQKWLGLRGRTLGTLPELHLALCVLCNMYSASVRQTSPLQSSAPVLHTVSRLWDIVSASGAGKHRVVEVVAVKLVELTGYLLGQLVPEDIIKVLSRVSQWLKTSPPQSVKLSITQLLGRAGRLSLPPSPQQTQLQELLAHLFSTLLQDSGWVVHHHALEAFSTFAEETPYESILPKCLQNESVKSRATDFIKGVPFSSSDVPPWNAETITQQQRRIEAFQEKRLADISSRLEKMESAPSVESPEQ</sequence>